<dbReference type="AlphaFoldDB" id="A0AAD5S7I3"/>
<gene>
    <name evidence="3" type="ORF">HK097_000943</name>
</gene>
<dbReference type="PRINTS" id="PR00301">
    <property type="entry name" value="HEATSHOCK70"/>
</dbReference>
<evidence type="ECO:0000256" key="1">
    <source>
        <dbReference type="ARBA" id="ARBA00022741"/>
    </source>
</evidence>
<dbReference type="EMBL" id="JADGJD010001182">
    <property type="protein sequence ID" value="KAJ3046355.1"/>
    <property type="molecule type" value="Genomic_DNA"/>
</dbReference>
<evidence type="ECO:0000313" key="4">
    <source>
        <dbReference type="Proteomes" id="UP001212841"/>
    </source>
</evidence>
<dbReference type="Gene3D" id="3.30.420.40">
    <property type="match status" value="2"/>
</dbReference>
<dbReference type="CDD" id="cd10229">
    <property type="entry name" value="ASKHA_NBD_HSP70_HSPA12"/>
    <property type="match status" value="1"/>
</dbReference>
<keyword evidence="4" id="KW-1185">Reference proteome</keyword>
<sequence>MMGAPPQGPPPRVVVGIDFGTTFSGYAHAHCSGVTDKKVYSFFKWPASPGGVPWSKTSSVSLYEGTNLKAWGFPATREFARIDGGGEGTAAAEIHFGRVGQFTLCTRFKLHLDESCESRPPLPPGMDEVTVIGDYLHALHSFMMPELRQIYGQNLMPEELKYCLTIPAMWTDLAKHKMRQAALRAGLIPTLESDRLTLIPEPEAAAFFALDGADRLDLAVGERFMIVDAGGGTVDLTVHELLNDRKMRECSIGSGDTCGSSIVDEEFYAYLKERLGPNTMNNITNAGKNLYTYFHNDWIAAKHEFDGTAAVDPLKMHLAIYRLLDPSEHSQDLSAIDIPPADMRQMFDPAVNRTLELIDAQLQACQANGKPVDRLILVGGFCSSPYLKRRIHETFATRVRYISTVAEPSAAVVNGAVLCGLRPSGNAGRITRLSYGIEAVVVKTKRSFLRTKKEKLPKGFIPFILQGTPVGPDDFVERRGFRVPSPQSERLAINIFCVPRKNAEFVTEQGFKMMGTIVVDVSSTVGHPEREILCRMFFGKEEIKVVAIDMNTGREYHCQIQFAV</sequence>
<proteinExistence type="predicted"/>
<dbReference type="InterPro" id="IPR043129">
    <property type="entry name" value="ATPase_NBD"/>
</dbReference>
<dbReference type="PANTHER" id="PTHR14187">
    <property type="entry name" value="ALPHA KINASE/ELONGATION FACTOR 2 KINASE"/>
    <property type="match status" value="1"/>
</dbReference>
<comment type="caution">
    <text evidence="3">The sequence shown here is derived from an EMBL/GenBank/DDBJ whole genome shotgun (WGS) entry which is preliminary data.</text>
</comment>
<keyword evidence="1" id="KW-0547">Nucleotide-binding</keyword>
<evidence type="ECO:0000313" key="3">
    <source>
        <dbReference type="EMBL" id="KAJ3046355.1"/>
    </source>
</evidence>
<keyword evidence="2" id="KW-0067">ATP-binding</keyword>
<dbReference type="Gene3D" id="3.90.640.10">
    <property type="entry name" value="Actin, Chain A, domain 4"/>
    <property type="match status" value="1"/>
</dbReference>
<name>A0AAD5S7I3_9FUNG</name>
<accession>A0AAD5S7I3</accession>
<dbReference type="SUPFAM" id="SSF53067">
    <property type="entry name" value="Actin-like ATPase domain"/>
    <property type="match status" value="2"/>
</dbReference>
<reference evidence="3" key="1">
    <citation type="submission" date="2020-05" db="EMBL/GenBank/DDBJ databases">
        <title>Phylogenomic resolution of chytrid fungi.</title>
        <authorList>
            <person name="Stajich J.E."/>
            <person name="Amses K."/>
            <person name="Simmons R."/>
            <person name="Seto K."/>
            <person name="Myers J."/>
            <person name="Bonds A."/>
            <person name="Quandt C.A."/>
            <person name="Barry K."/>
            <person name="Liu P."/>
            <person name="Grigoriev I."/>
            <person name="Longcore J.E."/>
            <person name="James T.Y."/>
        </authorList>
    </citation>
    <scope>NUCLEOTIDE SEQUENCE</scope>
    <source>
        <strain evidence="3">JEL0318</strain>
    </source>
</reference>
<dbReference type="InterPro" id="IPR013126">
    <property type="entry name" value="Hsp_70_fam"/>
</dbReference>
<evidence type="ECO:0000256" key="2">
    <source>
        <dbReference type="ARBA" id="ARBA00022840"/>
    </source>
</evidence>
<dbReference type="PANTHER" id="PTHR14187:SF5">
    <property type="entry name" value="HEAT SHOCK 70 KDA PROTEIN 12A"/>
    <property type="match status" value="1"/>
</dbReference>
<dbReference type="GO" id="GO:0005524">
    <property type="term" value="F:ATP binding"/>
    <property type="evidence" value="ECO:0007669"/>
    <property type="project" value="UniProtKB-KW"/>
</dbReference>
<dbReference type="GO" id="GO:0140662">
    <property type="term" value="F:ATP-dependent protein folding chaperone"/>
    <property type="evidence" value="ECO:0007669"/>
    <property type="project" value="InterPro"/>
</dbReference>
<dbReference type="Pfam" id="PF00012">
    <property type="entry name" value="HSP70"/>
    <property type="match status" value="1"/>
</dbReference>
<protein>
    <submittedName>
        <fullName evidence="3">Uncharacterized protein</fullName>
    </submittedName>
</protein>
<organism evidence="3 4">
    <name type="scientific">Rhizophlyctis rosea</name>
    <dbReference type="NCBI Taxonomy" id="64517"/>
    <lineage>
        <taxon>Eukaryota</taxon>
        <taxon>Fungi</taxon>
        <taxon>Fungi incertae sedis</taxon>
        <taxon>Chytridiomycota</taxon>
        <taxon>Chytridiomycota incertae sedis</taxon>
        <taxon>Chytridiomycetes</taxon>
        <taxon>Rhizophlyctidales</taxon>
        <taxon>Rhizophlyctidaceae</taxon>
        <taxon>Rhizophlyctis</taxon>
    </lineage>
</organism>
<dbReference type="Proteomes" id="UP001212841">
    <property type="component" value="Unassembled WGS sequence"/>
</dbReference>